<dbReference type="PROSITE" id="PS00143">
    <property type="entry name" value="INSULINASE"/>
    <property type="match status" value="1"/>
</dbReference>
<dbReference type="InterPro" id="IPR050361">
    <property type="entry name" value="MPP/UQCRC_Complex"/>
</dbReference>
<comment type="similarity">
    <text evidence="2 3">Belongs to the peptidase M16 family.</text>
</comment>
<accession>A0A1J1DZN9</accession>
<dbReference type="PANTHER" id="PTHR11851:SF49">
    <property type="entry name" value="MITOCHONDRIAL-PROCESSING PEPTIDASE SUBUNIT ALPHA"/>
    <property type="match status" value="1"/>
</dbReference>
<dbReference type="OrthoDB" id="9811314at2"/>
<organism evidence="6 7">
    <name type="scientific">Ichthyobacterium seriolicida</name>
    <dbReference type="NCBI Taxonomy" id="242600"/>
    <lineage>
        <taxon>Bacteria</taxon>
        <taxon>Pseudomonadati</taxon>
        <taxon>Bacteroidota</taxon>
        <taxon>Flavobacteriia</taxon>
        <taxon>Flavobacteriales</taxon>
        <taxon>Ichthyobacteriaceae</taxon>
        <taxon>Ichthyobacterium</taxon>
    </lineage>
</organism>
<feature type="domain" description="Peptidase M16 C-terminal" evidence="5">
    <location>
        <begin position="166"/>
        <end position="340"/>
    </location>
</feature>
<dbReference type="Gene3D" id="3.30.830.10">
    <property type="entry name" value="Metalloenzyme, LuxS/M16 peptidase-like"/>
    <property type="match status" value="2"/>
</dbReference>
<name>A0A1J1DZN9_9FLAO</name>
<evidence type="ECO:0000259" key="4">
    <source>
        <dbReference type="Pfam" id="PF00675"/>
    </source>
</evidence>
<keyword evidence="7" id="KW-1185">Reference proteome</keyword>
<protein>
    <submittedName>
        <fullName evidence="6">Zinc protease</fullName>
    </submittedName>
</protein>
<gene>
    <name evidence="6" type="ORF">JBKA6_0128</name>
</gene>
<comment type="cofactor">
    <cofactor evidence="1">
        <name>Zn(2+)</name>
        <dbReference type="ChEBI" id="CHEBI:29105"/>
    </cofactor>
</comment>
<dbReference type="GO" id="GO:0004222">
    <property type="term" value="F:metalloendopeptidase activity"/>
    <property type="evidence" value="ECO:0007669"/>
    <property type="project" value="InterPro"/>
</dbReference>
<dbReference type="KEGG" id="ise:JBKA6_0128"/>
<keyword evidence="6" id="KW-0378">Hydrolase</keyword>
<dbReference type="SUPFAM" id="SSF63411">
    <property type="entry name" value="LuxS/MPP-like metallohydrolase"/>
    <property type="match status" value="2"/>
</dbReference>
<keyword evidence="6" id="KW-0645">Protease</keyword>
<dbReference type="PANTHER" id="PTHR11851">
    <property type="entry name" value="METALLOPROTEASE"/>
    <property type="match status" value="1"/>
</dbReference>
<dbReference type="InterPro" id="IPR001431">
    <property type="entry name" value="Pept_M16_Zn_BS"/>
</dbReference>
<evidence type="ECO:0000259" key="5">
    <source>
        <dbReference type="Pfam" id="PF05193"/>
    </source>
</evidence>
<dbReference type="GO" id="GO:0006508">
    <property type="term" value="P:proteolysis"/>
    <property type="evidence" value="ECO:0007669"/>
    <property type="project" value="UniProtKB-KW"/>
</dbReference>
<dbReference type="Pfam" id="PF05193">
    <property type="entry name" value="Peptidase_M16_C"/>
    <property type="match status" value="1"/>
</dbReference>
<evidence type="ECO:0000313" key="7">
    <source>
        <dbReference type="Proteomes" id="UP000243197"/>
    </source>
</evidence>
<dbReference type="GO" id="GO:0046872">
    <property type="term" value="F:metal ion binding"/>
    <property type="evidence" value="ECO:0007669"/>
    <property type="project" value="InterPro"/>
</dbReference>
<dbReference type="InterPro" id="IPR011765">
    <property type="entry name" value="Pept_M16_N"/>
</dbReference>
<dbReference type="AlphaFoldDB" id="A0A1J1DZN9"/>
<dbReference type="InterPro" id="IPR011249">
    <property type="entry name" value="Metalloenz_LuxS/M16"/>
</dbReference>
<evidence type="ECO:0000256" key="2">
    <source>
        <dbReference type="ARBA" id="ARBA00007261"/>
    </source>
</evidence>
<evidence type="ECO:0000256" key="1">
    <source>
        <dbReference type="ARBA" id="ARBA00001947"/>
    </source>
</evidence>
<evidence type="ECO:0000256" key="3">
    <source>
        <dbReference type="RuleBase" id="RU004447"/>
    </source>
</evidence>
<dbReference type="RefSeq" id="WP_096684782.1">
    <property type="nucleotide sequence ID" value="NZ_AP014564.1"/>
</dbReference>
<proteinExistence type="inferred from homology"/>
<reference evidence="6 7" key="1">
    <citation type="submission" date="2014-03" db="EMBL/GenBank/DDBJ databases">
        <title>complete genome sequence of Flavobacteriaceae bacterium JBKA-6.</title>
        <authorList>
            <person name="Takano T."/>
            <person name="Nakamura Y."/>
            <person name="Takuma S."/>
            <person name="Yasuike M."/>
            <person name="Matsuyama T."/>
            <person name="Sakai T."/>
            <person name="Fujiwara A."/>
            <person name="Kimoto K."/>
            <person name="Fukuda Y."/>
            <person name="Kondo H."/>
            <person name="Hirono I."/>
            <person name="Nakayasu C."/>
        </authorList>
    </citation>
    <scope>NUCLEOTIDE SEQUENCE [LARGE SCALE GENOMIC DNA]</scope>
    <source>
        <strain evidence="6 7">JBKA-6</strain>
    </source>
</reference>
<sequence length="408" mass="46792">MDICEFSLPNGIRVVHQTVNNPIAHCGISINTGTRDENEHQYGMAHFVEHLLFKGTKKRKPHHILSRIDEVGGYINAFTSKEDTSVHASFLCEYYKRAIELLFDIVFNSTFPEIEIEKEKKIVIDEINSYKDSPSELIFDEIEELVFKGSLMGNNILGDEKSIKSFGRDQVISFLDEKYNTDEIVFSFVGNISLTKIEREIKKHALSIKTNTRKSQREKVGEYKAIYLEKEMNTHQCHAVIANRSLDLNHKDIYTVSLINNILGGPAMNSRLNLIVRERYGLAYNIESFCSSYSDTGILGIYVGSDKKNIYKSLNIIKKELKKLSTKKISYTQLKKYKIQFIGQLTIGQENNASRMLANAKSILSCPRIETFSEIRKRIESIEESDIIEVANLLFREKDLTTLIYKSQ</sequence>
<dbReference type="InterPro" id="IPR007863">
    <property type="entry name" value="Peptidase_M16_C"/>
</dbReference>
<dbReference type="Proteomes" id="UP000243197">
    <property type="component" value="Chromosome"/>
</dbReference>
<evidence type="ECO:0000313" key="6">
    <source>
        <dbReference type="EMBL" id="BAV94141.1"/>
    </source>
</evidence>
<dbReference type="EMBL" id="AP014564">
    <property type="protein sequence ID" value="BAV94141.1"/>
    <property type="molecule type" value="Genomic_DNA"/>
</dbReference>
<dbReference type="Pfam" id="PF00675">
    <property type="entry name" value="Peptidase_M16"/>
    <property type="match status" value="1"/>
</dbReference>
<feature type="domain" description="Peptidase M16 N-terminal" evidence="4">
    <location>
        <begin position="17"/>
        <end position="159"/>
    </location>
</feature>